<dbReference type="Gene3D" id="3.40.50.150">
    <property type="entry name" value="Vaccinia Virus protein VP39"/>
    <property type="match status" value="1"/>
</dbReference>
<dbReference type="CDD" id="cd02440">
    <property type="entry name" value="AdoMet_MTases"/>
    <property type="match status" value="1"/>
</dbReference>
<accession>A0A0J6D221</accession>
<dbReference type="AlphaFoldDB" id="A0A0J6D221"/>
<dbReference type="InterPro" id="IPR050508">
    <property type="entry name" value="Methyltransf_Superfamily"/>
</dbReference>
<dbReference type="EMBL" id="LELK01000001">
    <property type="protein sequence ID" value="KMM39348.1"/>
    <property type="molecule type" value="Genomic_DNA"/>
</dbReference>
<evidence type="ECO:0000313" key="3">
    <source>
        <dbReference type="Proteomes" id="UP000035996"/>
    </source>
</evidence>
<dbReference type="InterPro" id="IPR029063">
    <property type="entry name" value="SAM-dependent_MTases_sf"/>
</dbReference>
<dbReference type="InterPro" id="IPR013216">
    <property type="entry name" value="Methyltransf_11"/>
</dbReference>
<gene>
    <name evidence="2" type="ORF">AB986_09110</name>
</gene>
<evidence type="ECO:0000313" key="2">
    <source>
        <dbReference type="EMBL" id="KMM39348.1"/>
    </source>
</evidence>
<organism evidence="2 3">
    <name type="scientific">Guptibacillus hwajinpoensis</name>
    <dbReference type="NCBI Taxonomy" id="208199"/>
    <lineage>
        <taxon>Bacteria</taxon>
        <taxon>Bacillati</taxon>
        <taxon>Bacillota</taxon>
        <taxon>Bacilli</taxon>
        <taxon>Bacillales</taxon>
        <taxon>Guptibacillaceae</taxon>
        <taxon>Guptibacillus</taxon>
    </lineage>
</organism>
<reference evidence="2" key="1">
    <citation type="submission" date="2015-06" db="EMBL/GenBank/DDBJ databases">
        <authorList>
            <person name="Liu B."/>
            <person name="Wang J."/>
            <person name="Zhu Y."/>
            <person name="Liu G."/>
            <person name="Chen Q."/>
            <person name="Zheng C."/>
            <person name="Che J."/>
            <person name="Ge C."/>
            <person name="Shi H."/>
            <person name="Pan Z."/>
            <person name="Liu X."/>
        </authorList>
    </citation>
    <scope>NUCLEOTIDE SEQUENCE [LARGE SCALE GENOMIC DNA]</scope>
    <source>
        <strain evidence="2">DSM 16346</strain>
    </source>
</reference>
<dbReference type="SUPFAM" id="SSF53335">
    <property type="entry name" value="S-adenosyl-L-methionine-dependent methyltransferases"/>
    <property type="match status" value="1"/>
</dbReference>
<comment type="caution">
    <text evidence="2">The sequence shown here is derived from an EMBL/GenBank/DDBJ whole genome shotgun (WGS) entry which is preliminary data.</text>
</comment>
<dbReference type="Pfam" id="PF08241">
    <property type="entry name" value="Methyltransf_11"/>
    <property type="match status" value="1"/>
</dbReference>
<keyword evidence="3" id="KW-1185">Reference proteome</keyword>
<dbReference type="PANTHER" id="PTHR42912">
    <property type="entry name" value="METHYLTRANSFERASE"/>
    <property type="match status" value="1"/>
</dbReference>
<dbReference type="OrthoDB" id="43862at2"/>
<dbReference type="STRING" id="157733.AB986_09110"/>
<sequence>MRLITRARSIIDGQYGNPKGWLGSFIGEKMVRQHRIETVWTIKQLHLQKDENVLEIGCGAGYAMKLLLSTLNVDKVIGLDLSKTLIQSATIRNKKEINNERAQVVFGNVHNLPFKDNKFSKVVSIHSIYFWDDLALAVAEIHRVLTPDGSVVITLCNGKKGEMWEGINTMIHYKLIPLMEEANFQEVKLVTGPLSRQYQTVSVSGKKL</sequence>
<dbReference type="GO" id="GO:0008757">
    <property type="term" value="F:S-adenosylmethionine-dependent methyltransferase activity"/>
    <property type="evidence" value="ECO:0007669"/>
    <property type="project" value="InterPro"/>
</dbReference>
<dbReference type="Proteomes" id="UP000035996">
    <property type="component" value="Unassembled WGS sequence"/>
</dbReference>
<protein>
    <recommendedName>
        <fullName evidence="1">Methyltransferase type 11 domain-containing protein</fullName>
    </recommendedName>
</protein>
<proteinExistence type="predicted"/>
<name>A0A0J6D221_9BACL</name>
<evidence type="ECO:0000259" key="1">
    <source>
        <dbReference type="Pfam" id="PF08241"/>
    </source>
</evidence>
<dbReference type="RefSeq" id="WP_048310518.1">
    <property type="nucleotide sequence ID" value="NZ_CP119526.1"/>
</dbReference>
<feature type="domain" description="Methyltransferase type 11" evidence="1">
    <location>
        <begin position="54"/>
        <end position="153"/>
    </location>
</feature>